<accession>A0A1Y6CBY4</accession>
<evidence type="ECO:0000256" key="1">
    <source>
        <dbReference type="ARBA" id="ARBA00004141"/>
    </source>
</evidence>
<feature type="transmembrane region" description="Helical" evidence="6">
    <location>
        <begin position="193"/>
        <end position="215"/>
    </location>
</feature>
<keyword evidence="5 6" id="KW-0472">Membrane</keyword>
<dbReference type="PANTHER" id="PTHR30028:SF0">
    <property type="entry name" value="PROTEIN ALUMINUM SENSITIVE 3"/>
    <property type="match status" value="1"/>
</dbReference>
<name>A0A1Y6CBY4_9PROT</name>
<evidence type="ECO:0000313" key="7">
    <source>
        <dbReference type="EMBL" id="SMF54142.1"/>
    </source>
</evidence>
<keyword evidence="4 6" id="KW-1133">Transmembrane helix</keyword>
<feature type="transmembrane region" description="Helical" evidence="6">
    <location>
        <begin position="227"/>
        <end position="249"/>
    </location>
</feature>
<dbReference type="Proteomes" id="UP000192917">
    <property type="component" value="Unassembled WGS sequence"/>
</dbReference>
<comment type="similarity">
    <text evidence="2">Belongs to the UPF0014 family.</text>
</comment>
<gene>
    <name evidence="7" type="ORF">SAMN05428998_11998</name>
</gene>
<feature type="transmembrane region" description="Helical" evidence="6">
    <location>
        <begin position="66"/>
        <end position="84"/>
    </location>
</feature>
<dbReference type="InterPro" id="IPR005226">
    <property type="entry name" value="UPF0014_fam"/>
</dbReference>
<dbReference type="GO" id="GO:0005886">
    <property type="term" value="C:plasma membrane"/>
    <property type="evidence" value="ECO:0007669"/>
    <property type="project" value="TreeGrafter"/>
</dbReference>
<feature type="transmembrane region" description="Helical" evidence="6">
    <location>
        <begin position="132"/>
        <end position="153"/>
    </location>
</feature>
<evidence type="ECO:0000256" key="3">
    <source>
        <dbReference type="ARBA" id="ARBA00022692"/>
    </source>
</evidence>
<feature type="transmembrane region" description="Helical" evidence="6">
    <location>
        <begin position="13"/>
        <end position="34"/>
    </location>
</feature>
<proteinExistence type="inferred from homology"/>
<dbReference type="AlphaFoldDB" id="A0A1Y6CBY4"/>
<sequence length="272" mass="29027">MNASYLSLSYWDVGLAGLFLVLNAGLSIWLRLGLARQIAVAAGRMVVQLLLIGLLLKAIFAIQSPWLTAGVGLAMIGFASREVWARQERKLRGPWGFALGGAAMALAATLVIVVGLSALIQPQPWWSPRFALPLFGMILGNALTGVSLALDTLSATLDRERRAVEAQLLLGATRWRALRPVTRRALRSGMMPIINSMAATGVVSLPGMMSGQILSGVDPTEAVKYQLLIMFLIGGATGLGVLLAVLGGVRRLTDARHRLRLDRLRAASPEAG</sequence>
<dbReference type="PANTHER" id="PTHR30028">
    <property type="entry name" value="UPF0014 INNER MEMBRANE PROTEIN YBBM-RELATED"/>
    <property type="match status" value="1"/>
</dbReference>
<evidence type="ECO:0000256" key="4">
    <source>
        <dbReference type="ARBA" id="ARBA00022989"/>
    </source>
</evidence>
<evidence type="ECO:0000256" key="2">
    <source>
        <dbReference type="ARBA" id="ARBA00005268"/>
    </source>
</evidence>
<keyword evidence="3 6" id="KW-0812">Transmembrane</keyword>
<dbReference type="STRING" id="560819.SAMN05428998_11998"/>
<dbReference type="RefSeq" id="WP_085124592.1">
    <property type="nucleotide sequence ID" value="NZ_FWZX01000019.1"/>
</dbReference>
<dbReference type="EMBL" id="FWZX01000019">
    <property type="protein sequence ID" value="SMF54142.1"/>
    <property type="molecule type" value="Genomic_DNA"/>
</dbReference>
<evidence type="ECO:0000256" key="6">
    <source>
        <dbReference type="SAM" id="Phobius"/>
    </source>
</evidence>
<evidence type="ECO:0000256" key="5">
    <source>
        <dbReference type="ARBA" id="ARBA00023136"/>
    </source>
</evidence>
<evidence type="ECO:0000313" key="8">
    <source>
        <dbReference type="Proteomes" id="UP000192917"/>
    </source>
</evidence>
<keyword evidence="8" id="KW-1185">Reference proteome</keyword>
<organism evidence="7 8">
    <name type="scientific">Tistlia consotensis USBA 355</name>
    <dbReference type="NCBI Taxonomy" id="560819"/>
    <lineage>
        <taxon>Bacteria</taxon>
        <taxon>Pseudomonadati</taxon>
        <taxon>Pseudomonadota</taxon>
        <taxon>Alphaproteobacteria</taxon>
        <taxon>Rhodospirillales</taxon>
        <taxon>Rhodovibrionaceae</taxon>
        <taxon>Tistlia</taxon>
    </lineage>
</organism>
<comment type="subcellular location">
    <subcellularLocation>
        <location evidence="1">Membrane</location>
        <topology evidence="1">Multi-pass membrane protein</topology>
    </subcellularLocation>
</comment>
<protein>
    <submittedName>
        <fullName evidence="7">Putative ABC transport system permease protein</fullName>
    </submittedName>
</protein>
<feature type="transmembrane region" description="Helical" evidence="6">
    <location>
        <begin position="41"/>
        <end position="60"/>
    </location>
</feature>
<dbReference type="Pfam" id="PF03649">
    <property type="entry name" value="UPF0014"/>
    <property type="match status" value="1"/>
</dbReference>
<reference evidence="7 8" key="1">
    <citation type="submission" date="2017-04" db="EMBL/GenBank/DDBJ databases">
        <authorList>
            <person name="Afonso C.L."/>
            <person name="Miller P.J."/>
            <person name="Scott M.A."/>
            <person name="Spackman E."/>
            <person name="Goraichik I."/>
            <person name="Dimitrov K.M."/>
            <person name="Suarez D.L."/>
            <person name="Swayne D.E."/>
        </authorList>
    </citation>
    <scope>NUCLEOTIDE SEQUENCE [LARGE SCALE GENOMIC DNA]</scope>
    <source>
        <strain evidence="7 8">USBA 355</strain>
    </source>
</reference>
<feature type="transmembrane region" description="Helical" evidence="6">
    <location>
        <begin position="96"/>
        <end position="120"/>
    </location>
</feature>